<keyword evidence="2" id="KW-0808">Transferase</keyword>
<dbReference type="InterPro" id="IPR050244">
    <property type="entry name" value="Auton_GlycylRad_Cofactor"/>
</dbReference>
<name>A0A3P1YEM2_ECOLX</name>
<dbReference type="PANTHER" id="PTHR30191">
    <property type="entry name" value="FORMATE ACETYLTRANSFERASE"/>
    <property type="match status" value="1"/>
</dbReference>
<dbReference type="SUPFAM" id="SSF51998">
    <property type="entry name" value="PFL-like glycyl radical enzymes"/>
    <property type="match status" value="1"/>
</dbReference>
<dbReference type="RefSeq" id="WP_124939382.1">
    <property type="nucleotide sequence ID" value="NZ_RQTU01000123.1"/>
</dbReference>
<dbReference type="Proteomes" id="UP000271008">
    <property type="component" value="Unassembled WGS sequence"/>
</dbReference>
<feature type="domain" description="PFL" evidence="1">
    <location>
        <begin position="7"/>
        <end position="501"/>
    </location>
</feature>
<dbReference type="GO" id="GO:0016829">
    <property type="term" value="F:lyase activity"/>
    <property type="evidence" value="ECO:0007669"/>
    <property type="project" value="UniProtKB-KW"/>
</dbReference>
<evidence type="ECO:0000259" key="1">
    <source>
        <dbReference type="PROSITE" id="PS51554"/>
    </source>
</evidence>
<keyword evidence="2" id="KW-0670">Pyruvate</keyword>
<comment type="caution">
    <text evidence="2">The sequence shown here is derived from an EMBL/GenBank/DDBJ whole genome shotgun (WGS) entry which is preliminary data.</text>
</comment>
<dbReference type="AlphaFoldDB" id="A0A3P1YEM2"/>
<proteinExistence type="predicted"/>
<dbReference type="EC" id="2.3.1.54" evidence="2"/>
<dbReference type="Pfam" id="PF02901">
    <property type="entry name" value="PFL-like"/>
    <property type="match status" value="1"/>
</dbReference>
<dbReference type="GO" id="GO:0008861">
    <property type="term" value="F:formate C-acetyltransferase activity"/>
    <property type="evidence" value="ECO:0007669"/>
    <property type="project" value="UniProtKB-EC"/>
</dbReference>
<evidence type="ECO:0000313" key="2">
    <source>
        <dbReference type="EMBL" id="RRD69115.1"/>
    </source>
</evidence>
<organism evidence="2 3">
    <name type="scientific">Escherichia coli</name>
    <dbReference type="NCBI Taxonomy" id="562"/>
    <lineage>
        <taxon>Bacteria</taxon>
        <taxon>Pseudomonadati</taxon>
        <taxon>Pseudomonadota</taxon>
        <taxon>Gammaproteobacteria</taxon>
        <taxon>Enterobacterales</taxon>
        <taxon>Enterobacteriaceae</taxon>
        <taxon>Escherichia</taxon>
    </lineage>
</organism>
<dbReference type="Gene3D" id="3.20.70.20">
    <property type="match status" value="1"/>
</dbReference>
<dbReference type="EMBL" id="RQTU01000123">
    <property type="protein sequence ID" value="RRD69115.1"/>
    <property type="molecule type" value="Genomic_DNA"/>
</dbReference>
<dbReference type="GO" id="GO:0005829">
    <property type="term" value="C:cytosol"/>
    <property type="evidence" value="ECO:0007669"/>
    <property type="project" value="TreeGrafter"/>
</dbReference>
<accession>A0A3P1YEM2</accession>
<gene>
    <name evidence="2" type="ORF">EIA08_27545</name>
</gene>
<reference evidence="2 3" key="1">
    <citation type="submission" date="2018-11" db="EMBL/GenBank/DDBJ databases">
        <title>Enterobacteriaceae from Patient.</title>
        <authorList>
            <person name="Shen C."/>
            <person name="Yang Y."/>
            <person name="Tian G."/>
        </authorList>
    </citation>
    <scope>NUCLEOTIDE SEQUENCE [LARGE SCALE GENOMIC DNA]</scope>
    <source>
        <strain evidence="2 3">GBGD28</strain>
    </source>
</reference>
<dbReference type="PROSITE" id="PS51554">
    <property type="entry name" value="PFL"/>
    <property type="match status" value="1"/>
</dbReference>
<feature type="non-terminal residue" evidence="2">
    <location>
        <position position="501"/>
    </location>
</feature>
<evidence type="ECO:0000313" key="3">
    <source>
        <dbReference type="Proteomes" id="UP000271008"/>
    </source>
</evidence>
<keyword evidence="2" id="KW-0456">Lyase</keyword>
<sequence length="501" mass="56781">MKVDIDTSDKLYADAWLGFKGTDWKNEINVRDFIQHNYTPYEGDESFLAEATPATTELWEKVMEGIRIENATHAPVDFDTNIATTITAHDAGYINQPLEKIVGLQTDAPLKRALHPFGGINMIKSSFHAYGREMDSEFEYLFTDLRKTHNQGVFDVYSPDMLRCRKSGVLTGLPDGYGRGRIIGDYRRVALYGISYLVRERELQFADLQSRLEKGEDLEATIRLREELAEHRHALLQIQEMAAKYGFDISRPAQNAQEAVQWLYFAYLAAVKSQNGGAMSLGRTASFLDIYIERDFKAGVLNEQQAQELIDHFIMKIRMVRFLRTPEFDSLFSGDPIWATEVIGGMGLDGRTLVTKNSFRYLHTLHTMGPAPEPNLTILWSEELPIAFKKYAAQVSIVTSSLQYENDDLMRTDFNSDDYAIACCVSPMVIGKQMQFFGARANLAKTLLYAINGGVDEKLKIQVGPKTAPLMDDVLDYDKVMDSLDHFMDWLAVQYISALNI</sequence>
<keyword evidence="2" id="KW-0012">Acyltransferase</keyword>
<dbReference type="PANTHER" id="PTHR30191:SF7">
    <property type="entry name" value="PFL-LIKE ENZYME TDCE"/>
    <property type="match status" value="1"/>
</dbReference>
<dbReference type="InterPro" id="IPR004184">
    <property type="entry name" value="PFL_dom"/>
</dbReference>
<protein>
    <submittedName>
        <fullName evidence="2">Bifunctional pyruvate/2-ketobutyrate formate lyase</fullName>
        <ecNumber evidence="2">2.3.1.54</ecNumber>
    </submittedName>
</protein>